<evidence type="ECO:0000256" key="3">
    <source>
        <dbReference type="ARBA" id="ARBA00022475"/>
    </source>
</evidence>
<dbReference type="GO" id="GO:0043952">
    <property type="term" value="P:protein transport by the Sec complex"/>
    <property type="evidence" value="ECO:0007669"/>
    <property type="project" value="UniProtKB-UniRule"/>
</dbReference>
<dbReference type="GO" id="GO:0065002">
    <property type="term" value="P:intracellular protein transmembrane transport"/>
    <property type="evidence" value="ECO:0007669"/>
    <property type="project" value="UniProtKB-UniRule"/>
</dbReference>
<evidence type="ECO:0000256" key="2">
    <source>
        <dbReference type="ARBA" id="ARBA00022448"/>
    </source>
</evidence>
<evidence type="ECO:0000256" key="8">
    <source>
        <dbReference type="ARBA" id="ARBA00023136"/>
    </source>
</evidence>
<proteinExistence type="inferred from homology"/>
<dbReference type="PROSITE" id="PS01067">
    <property type="entry name" value="SECE_SEC61G"/>
    <property type="match status" value="1"/>
</dbReference>
<keyword evidence="8 9" id="KW-0472">Membrane</keyword>
<comment type="subcellular location">
    <subcellularLocation>
        <location evidence="9">Cell membrane</location>
        <topology evidence="9">Single-pass membrane protein</topology>
    </subcellularLocation>
    <subcellularLocation>
        <location evidence="1">Membrane</location>
    </subcellularLocation>
</comment>
<evidence type="ECO:0000256" key="5">
    <source>
        <dbReference type="ARBA" id="ARBA00022927"/>
    </source>
</evidence>
<comment type="similarity">
    <text evidence="9">Belongs to the SecE/SEC61-gamma family.</text>
</comment>
<evidence type="ECO:0000256" key="6">
    <source>
        <dbReference type="ARBA" id="ARBA00022989"/>
    </source>
</evidence>
<dbReference type="GO" id="GO:0008320">
    <property type="term" value="F:protein transmembrane transporter activity"/>
    <property type="evidence" value="ECO:0007669"/>
    <property type="project" value="UniProtKB-UniRule"/>
</dbReference>
<evidence type="ECO:0000313" key="10">
    <source>
        <dbReference type="EMBL" id="MBL0849109.1"/>
    </source>
</evidence>
<evidence type="ECO:0000256" key="1">
    <source>
        <dbReference type="ARBA" id="ARBA00004370"/>
    </source>
</evidence>
<dbReference type="Proteomes" id="UP000736856">
    <property type="component" value="Unassembled WGS sequence"/>
</dbReference>
<evidence type="ECO:0000256" key="7">
    <source>
        <dbReference type="ARBA" id="ARBA00023010"/>
    </source>
</evidence>
<reference evidence="10" key="1">
    <citation type="submission" date="2019-02" db="EMBL/GenBank/DDBJ databases">
        <title>A novel Candidatus Liberibacter species associated with the New Zealand native fuchsia psyllid, Ctenarytaina fuchsiae.</title>
        <authorList>
            <person name="Thompson S.M."/>
            <person name="Jorgensen N."/>
            <person name="David C."/>
            <person name="Bulman S.R."/>
            <person name="Smith G.R."/>
        </authorList>
    </citation>
    <scope>NUCLEOTIDE SEQUENCE</scope>
    <source>
        <strain evidence="10">Oxford</strain>
    </source>
</reference>
<dbReference type="GO" id="GO:0005886">
    <property type="term" value="C:plasma membrane"/>
    <property type="evidence" value="ECO:0007669"/>
    <property type="project" value="UniProtKB-SubCell"/>
</dbReference>
<dbReference type="Gene3D" id="1.20.5.1030">
    <property type="entry name" value="Preprotein translocase secy subunit"/>
    <property type="match status" value="1"/>
</dbReference>
<comment type="subunit">
    <text evidence="9">Component of the Sec protein translocase complex. Heterotrimer consisting of SecY, SecE and SecG subunits. The heterotrimers can form oligomers, although 1 heterotrimer is thought to be able to translocate proteins. Interacts with the ribosome. Interacts with SecDF, and other proteins may be involved. Interacts with SecA.</text>
</comment>
<evidence type="ECO:0000256" key="4">
    <source>
        <dbReference type="ARBA" id="ARBA00022692"/>
    </source>
</evidence>
<dbReference type="GO" id="GO:0009306">
    <property type="term" value="P:protein secretion"/>
    <property type="evidence" value="ECO:0007669"/>
    <property type="project" value="UniProtKB-UniRule"/>
</dbReference>
<gene>
    <name evidence="9 10" type="primary">secE</name>
    <name evidence="10" type="ORF">EU981_03390</name>
</gene>
<dbReference type="InterPro" id="IPR038379">
    <property type="entry name" value="SecE_sf"/>
</dbReference>
<accession>A0A937AEU4</accession>
<dbReference type="InterPro" id="IPR005807">
    <property type="entry name" value="SecE_bac"/>
</dbReference>
<evidence type="ECO:0000313" key="11">
    <source>
        <dbReference type="Proteomes" id="UP000736856"/>
    </source>
</evidence>
<feature type="transmembrane region" description="Helical" evidence="9">
    <location>
        <begin position="39"/>
        <end position="60"/>
    </location>
</feature>
<dbReference type="HAMAP" id="MF_00422">
    <property type="entry name" value="SecE"/>
    <property type="match status" value="1"/>
</dbReference>
<name>A0A937AEU4_9HYPH</name>
<dbReference type="AlphaFoldDB" id="A0A937AEU4"/>
<dbReference type="Pfam" id="PF00584">
    <property type="entry name" value="SecE"/>
    <property type="match status" value="1"/>
</dbReference>
<keyword evidence="4 9" id="KW-0812">Transmembrane</keyword>
<dbReference type="InterPro" id="IPR001901">
    <property type="entry name" value="Translocase_SecE/Sec61-g"/>
</dbReference>
<dbReference type="EMBL" id="SEOL01000005">
    <property type="protein sequence ID" value="MBL0849109.1"/>
    <property type="molecule type" value="Genomic_DNA"/>
</dbReference>
<dbReference type="NCBIfam" id="TIGR00964">
    <property type="entry name" value="secE_bact"/>
    <property type="match status" value="1"/>
</dbReference>
<protein>
    <recommendedName>
        <fullName evidence="9">Protein translocase subunit SecE</fullName>
    </recommendedName>
</protein>
<keyword evidence="6 9" id="KW-1133">Transmembrane helix</keyword>
<keyword evidence="3 9" id="KW-1003">Cell membrane</keyword>
<organism evidence="10 11">
    <name type="scientific">Candidatus Liberibacter ctenarytainae</name>
    <dbReference type="NCBI Taxonomy" id="2020335"/>
    <lineage>
        <taxon>Bacteria</taxon>
        <taxon>Pseudomonadati</taxon>
        <taxon>Pseudomonadota</taxon>
        <taxon>Alphaproteobacteria</taxon>
        <taxon>Hyphomicrobiales</taxon>
        <taxon>Rhizobiaceae</taxon>
        <taxon>Liberibacter</taxon>
    </lineage>
</organism>
<evidence type="ECO:0000256" key="9">
    <source>
        <dbReference type="HAMAP-Rule" id="MF_00422"/>
    </source>
</evidence>
<dbReference type="PANTHER" id="PTHR33910:SF1">
    <property type="entry name" value="PROTEIN TRANSLOCASE SUBUNIT SECE"/>
    <property type="match status" value="1"/>
</dbReference>
<dbReference type="GO" id="GO:0006605">
    <property type="term" value="P:protein targeting"/>
    <property type="evidence" value="ECO:0007669"/>
    <property type="project" value="UniProtKB-UniRule"/>
</dbReference>
<keyword evidence="2 9" id="KW-0813">Transport</keyword>
<comment type="function">
    <text evidence="9">Essential subunit of the Sec protein translocation channel SecYEG. Clamps together the 2 halves of SecY. May contact the channel plug during translocation.</text>
</comment>
<comment type="caution">
    <text evidence="10">The sequence shown here is derived from an EMBL/GenBank/DDBJ whole genome shotgun (WGS) entry which is preliminary data.</text>
</comment>
<dbReference type="PANTHER" id="PTHR33910">
    <property type="entry name" value="PROTEIN TRANSLOCASE SUBUNIT SECE"/>
    <property type="match status" value="1"/>
</dbReference>
<sequence length="76" mass="8834">MFYIERYSFVVIDGLIVVKFFNQVKIEAKKIFWPTRNEVVVSVIVVIIMLIVSSSFFLLVDQCIGWVMRSILSISD</sequence>
<keyword evidence="5 9" id="KW-0653">Protein transport</keyword>
<keyword evidence="7 9" id="KW-0811">Translocation</keyword>